<evidence type="ECO:0000313" key="12">
    <source>
        <dbReference type="EMBL" id="SDX30811.1"/>
    </source>
</evidence>
<dbReference type="GO" id="GO:0035529">
    <property type="term" value="F:NADH pyrophosphatase activity"/>
    <property type="evidence" value="ECO:0007669"/>
    <property type="project" value="TreeGrafter"/>
</dbReference>
<feature type="domain" description="Nudix hydrolase" evidence="11">
    <location>
        <begin position="208"/>
        <end position="331"/>
    </location>
</feature>
<dbReference type="EC" id="3.6.1.22" evidence="4"/>
<dbReference type="GO" id="GO:0005829">
    <property type="term" value="C:cytosol"/>
    <property type="evidence" value="ECO:0007669"/>
    <property type="project" value="TreeGrafter"/>
</dbReference>
<evidence type="ECO:0000256" key="7">
    <source>
        <dbReference type="ARBA" id="ARBA00022842"/>
    </source>
</evidence>
<proteinExistence type="inferred from homology"/>
<dbReference type="PROSITE" id="PS51462">
    <property type="entry name" value="NUDIX"/>
    <property type="match status" value="1"/>
</dbReference>
<feature type="region of interest" description="Disordered" evidence="10">
    <location>
        <begin position="115"/>
        <end position="140"/>
    </location>
</feature>
<dbReference type="PANTHER" id="PTHR42904">
    <property type="entry name" value="NUDIX HYDROLASE, NUDC SUBFAMILY"/>
    <property type="match status" value="1"/>
</dbReference>
<dbReference type="Proteomes" id="UP000199118">
    <property type="component" value="Unassembled WGS sequence"/>
</dbReference>
<evidence type="ECO:0000256" key="2">
    <source>
        <dbReference type="ARBA" id="ARBA00001947"/>
    </source>
</evidence>
<comment type="catalytic activity">
    <reaction evidence="9">
        <text>a 5'-end NAD(+)-phospho-ribonucleoside in mRNA + H2O = a 5'-end phospho-adenosine-phospho-ribonucleoside in mRNA + beta-nicotinamide D-ribonucleotide + 2 H(+)</text>
        <dbReference type="Rhea" id="RHEA:60876"/>
        <dbReference type="Rhea" id="RHEA-COMP:15698"/>
        <dbReference type="Rhea" id="RHEA-COMP:15719"/>
        <dbReference type="ChEBI" id="CHEBI:14649"/>
        <dbReference type="ChEBI" id="CHEBI:15377"/>
        <dbReference type="ChEBI" id="CHEBI:15378"/>
        <dbReference type="ChEBI" id="CHEBI:144029"/>
        <dbReference type="ChEBI" id="CHEBI:144051"/>
    </reaction>
    <physiologicalReaction direction="left-to-right" evidence="9">
        <dbReference type="Rhea" id="RHEA:60877"/>
    </physiologicalReaction>
</comment>
<comment type="cofactor">
    <cofactor evidence="1">
        <name>Mg(2+)</name>
        <dbReference type="ChEBI" id="CHEBI:18420"/>
    </cofactor>
</comment>
<name>A0A1H3AN04_9RHOB</name>
<dbReference type="PANTHER" id="PTHR42904:SF6">
    <property type="entry name" value="NAD-CAPPED RNA HYDROLASE NUDT12"/>
    <property type="match status" value="1"/>
</dbReference>
<evidence type="ECO:0000256" key="5">
    <source>
        <dbReference type="ARBA" id="ARBA00022723"/>
    </source>
</evidence>
<dbReference type="InterPro" id="IPR015375">
    <property type="entry name" value="NADH_PPase-like_N"/>
</dbReference>
<dbReference type="InterPro" id="IPR015797">
    <property type="entry name" value="NUDIX_hydrolase-like_dom_sf"/>
</dbReference>
<evidence type="ECO:0000256" key="8">
    <source>
        <dbReference type="ARBA" id="ARBA00023027"/>
    </source>
</evidence>
<keyword evidence="8" id="KW-0520">NAD</keyword>
<evidence type="ECO:0000313" key="13">
    <source>
        <dbReference type="Proteomes" id="UP000199118"/>
    </source>
</evidence>
<evidence type="ECO:0000259" key="11">
    <source>
        <dbReference type="PROSITE" id="PS51462"/>
    </source>
</evidence>
<comment type="cofactor">
    <cofactor evidence="2">
        <name>Zn(2+)</name>
        <dbReference type="ChEBI" id="CHEBI:29105"/>
    </cofactor>
</comment>
<dbReference type="EMBL" id="FNMZ01000004">
    <property type="protein sequence ID" value="SDX30811.1"/>
    <property type="molecule type" value="Genomic_DNA"/>
</dbReference>
<accession>A0A1H3AN04</accession>
<keyword evidence="5" id="KW-0479">Metal-binding</keyword>
<organism evidence="12 13">
    <name type="scientific">Albimonas donghaensis</name>
    <dbReference type="NCBI Taxonomy" id="356660"/>
    <lineage>
        <taxon>Bacteria</taxon>
        <taxon>Pseudomonadati</taxon>
        <taxon>Pseudomonadota</taxon>
        <taxon>Alphaproteobacteria</taxon>
        <taxon>Rhodobacterales</taxon>
        <taxon>Paracoccaceae</taxon>
        <taxon>Albimonas</taxon>
    </lineage>
</organism>
<dbReference type="STRING" id="356660.SAMN05444336_104249"/>
<reference evidence="12 13" key="1">
    <citation type="submission" date="2016-10" db="EMBL/GenBank/DDBJ databases">
        <authorList>
            <person name="de Groot N.N."/>
        </authorList>
    </citation>
    <scope>NUCLEOTIDE SEQUENCE [LARGE SCALE GENOMIC DNA]</scope>
    <source>
        <strain evidence="12 13">DSM 17890</strain>
    </source>
</reference>
<comment type="similarity">
    <text evidence="3">Belongs to the Nudix hydrolase family. NudC subfamily.</text>
</comment>
<evidence type="ECO:0000256" key="6">
    <source>
        <dbReference type="ARBA" id="ARBA00022801"/>
    </source>
</evidence>
<dbReference type="GO" id="GO:0019677">
    <property type="term" value="P:NAD+ catabolic process"/>
    <property type="evidence" value="ECO:0007669"/>
    <property type="project" value="TreeGrafter"/>
</dbReference>
<protein>
    <recommendedName>
        <fullName evidence="4">NAD(+) diphosphatase</fullName>
        <ecNumber evidence="4">3.6.1.22</ecNumber>
    </recommendedName>
</protein>
<dbReference type="CDD" id="cd03429">
    <property type="entry name" value="NUDIX_NADH_pyrophosphatase_Nudt13"/>
    <property type="match status" value="1"/>
</dbReference>
<evidence type="ECO:0000256" key="10">
    <source>
        <dbReference type="SAM" id="MobiDB-lite"/>
    </source>
</evidence>
<dbReference type="RefSeq" id="WP_245710559.1">
    <property type="nucleotide sequence ID" value="NZ_FNMZ01000004.1"/>
</dbReference>
<gene>
    <name evidence="12" type="ORF">SAMN05444336_104249</name>
</gene>
<dbReference type="InterPro" id="IPR049734">
    <property type="entry name" value="NudC-like_C"/>
</dbReference>
<dbReference type="Pfam" id="PF00293">
    <property type="entry name" value="NUDIX"/>
    <property type="match status" value="1"/>
</dbReference>
<sequence length="350" mass="38507">MSETTPAKMPEPMIPEHEITFAGGVRDRADRIRDNAVMVRRFWDDSAARVLPLWRGKPLLVEPEGPDGAEPQAPVSLGWLPTDHPVLEGLELDPVLLGLDDPEGRPSGRFAVDFSAWSDPAAPDGPPSSFRDPTANRHPDLPADHVFVDTRMAMARLTTQDAADVAAAKGVLEWHLSHPFCAKCGSRSKMSHAGWRRDCPACGAQHFPRTDPVVIMLVVRGSRVLVGRQQAWPKGMFSLLAGFMEPGETLEAAVRREVDEEAMIRVGRVAYVASQPWPFPASLMFGCAAEALDEDIRIDPKELESAMWVEKDEMREALAGRHPVIAPARHGAIARFVLEAWVEGRIPDFG</sequence>
<evidence type="ECO:0000256" key="4">
    <source>
        <dbReference type="ARBA" id="ARBA00012381"/>
    </source>
</evidence>
<dbReference type="GO" id="GO:0006742">
    <property type="term" value="P:NADP+ catabolic process"/>
    <property type="evidence" value="ECO:0007669"/>
    <property type="project" value="TreeGrafter"/>
</dbReference>
<dbReference type="InterPro" id="IPR015376">
    <property type="entry name" value="Znr_NADH_PPase"/>
</dbReference>
<dbReference type="InterPro" id="IPR050241">
    <property type="entry name" value="NAD-cap_RNA_hydrolase_NudC"/>
</dbReference>
<evidence type="ECO:0000256" key="9">
    <source>
        <dbReference type="ARBA" id="ARBA00023679"/>
    </source>
</evidence>
<keyword evidence="7" id="KW-0460">Magnesium</keyword>
<dbReference type="GO" id="GO:0046872">
    <property type="term" value="F:metal ion binding"/>
    <property type="evidence" value="ECO:0007669"/>
    <property type="project" value="UniProtKB-KW"/>
</dbReference>
<dbReference type="Gene3D" id="3.90.79.10">
    <property type="entry name" value="Nucleoside Triphosphate Pyrophosphohydrolase"/>
    <property type="match status" value="1"/>
</dbReference>
<dbReference type="Gene3D" id="3.90.79.20">
    <property type="match status" value="1"/>
</dbReference>
<dbReference type="AlphaFoldDB" id="A0A1H3AN04"/>
<keyword evidence="13" id="KW-1185">Reference proteome</keyword>
<evidence type="ECO:0000256" key="1">
    <source>
        <dbReference type="ARBA" id="ARBA00001946"/>
    </source>
</evidence>
<dbReference type="Pfam" id="PF09296">
    <property type="entry name" value="NUDIX-like"/>
    <property type="match status" value="1"/>
</dbReference>
<dbReference type="SUPFAM" id="SSF55811">
    <property type="entry name" value="Nudix"/>
    <property type="match status" value="1"/>
</dbReference>
<dbReference type="InterPro" id="IPR000086">
    <property type="entry name" value="NUDIX_hydrolase_dom"/>
</dbReference>
<dbReference type="Pfam" id="PF09297">
    <property type="entry name" value="Zn_ribbon_NUD"/>
    <property type="match status" value="1"/>
</dbReference>
<keyword evidence="6" id="KW-0378">Hydrolase</keyword>
<evidence type="ECO:0000256" key="3">
    <source>
        <dbReference type="ARBA" id="ARBA00009595"/>
    </source>
</evidence>
<dbReference type="NCBIfam" id="NF001299">
    <property type="entry name" value="PRK00241.1"/>
    <property type="match status" value="1"/>
</dbReference>